<sequence>MKSLLLTACIVVLGAVSAHAAGYGLYEFSARGNALGGSLVARTPDAAAAAFNPANVTNLPGTHVQVGFTAINPYSQVTFDNAAYGDGTGKSNVWVPPHFYLTHQMSDTTWVNVAVMSRFGLGTEFEEDWAGRYNVNYAGIEAVSFNPTFAWKATDKLSLAVGPEIMRFKFRQEKVTDQYGALYKAGAPGVTPDMVNNPATTAGDVDAALEGDSVGLGLTAAMHYKYNDDLAFGLTYRSQMKQEVKGKTTFSYTTLLNPALAQLYKETDAEAVIILPDEIFAGVSYNVTDRLSVEADIVWTNWSLYNELNIEYENPALPTTSSTKDWNDAFRVQLGAEYAYSDALALRCGYVFDQSPISADHAEYMLPTGDRHLFSVGSGYRFNENWTLDLSYTYLIAENRSFDNRPAEGIYSGEAHDTFTHLVGVTVGYDF</sequence>
<dbReference type="PANTHER" id="PTHR35093">
    <property type="entry name" value="OUTER MEMBRANE PROTEIN NMB0088-RELATED"/>
    <property type="match status" value="1"/>
</dbReference>
<feature type="chain" id="PRO_5032365276" evidence="8">
    <location>
        <begin position="21"/>
        <end position="431"/>
    </location>
</feature>
<dbReference type="EMBL" id="JAATJA010000002">
    <property type="protein sequence ID" value="NJB68708.1"/>
    <property type="molecule type" value="Genomic_DNA"/>
</dbReference>
<keyword evidence="6" id="KW-0472">Membrane</keyword>
<keyword evidence="10" id="KW-1185">Reference proteome</keyword>
<accession>A0A846QKI6</accession>
<dbReference type="RefSeq" id="WP_167941753.1">
    <property type="nucleotide sequence ID" value="NZ_JAATJA010000002.1"/>
</dbReference>
<comment type="subcellular location">
    <subcellularLocation>
        <location evidence="1">Cell outer membrane</location>
        <topology evidence="1">Multi-pass membrane protein</topology>
    </subcellularLocation>
</comment>
<dbReference type="PANTHER" id="PTHR35093:SF8">
    <property type="entry name" value="OUTER MEMBRANE PROTEIN NMB0088-RELATED"/>
    <property type="match status" value="1"/>
</dbReference>
<evidence type="ECO:0000256" key="1">
    <source>
        <dbReference type="ARBA" id="ARBA00004571"/>
    </source>
</evidence>
<evidence type="ECO:0000256" key="4">
    <source>
        <dbReference type="ARBA" id="ARBA00022692"/>
    </source>
</evidence>
<organism evidence="9 10">
    <name type="scientific">Desulfobaculum xiamenense</name>
    <dbReference type="NCBI Taxonomy" id="995050"/>
    <lineage>
        <taxon>Bacteria</taxon>
        <taxon>Pseudomonadati</taxon>
        <taxon>Thermodesulfobacteriota</taxon>
        <taxon>Desulfovibrionia</taxon>
        <taxon>Desulfovibrionales</taxon>
        <taxon>Desulfovibrionaceae</taxon>
        <taxon>Desulfobaculum</taxon>
    </lineage>
</organism>
<dbReference type="Pfam" id="PF03349">
    <property type="entry name" value="Toluene_X"/>
    <property type="match status" value="1"/>
</dbReference>
<protein>
    <submittedName>
        <fullName evidence="9">Long-chain fatty acid transport protein</fullName>
    </submittedName>
</protein>
<feature type="signal peptide" evidence="8">
    <location>
        <begin position="1"/>
        <end position="20"/>
    </location>
</feature>
<proteinExistence type="inferred from homology"/>
<keyword evidence="5 8" id="KW-0732">Signal</keyword>
<comment type="similarity">
    <text evidence="2">Belongs to the OmpP1/FadL family.</text>
</comment>
<dbReference type="GO" id="GO:0015483">
    <property type="term" value="F:long-chain fatty acid transporting porin activity"/>
    <property type="evidence" value="ECO:0007669"/>
    <property type="project" value="TreeGrafter"/>
</dbReference>
<keyword evidence="7" id="KW-0998">Cell outer membrane</keyword>
<evidence type="ECO:0000256" key="8">
    <source>
        <dbReference type="SAM" id="SignalP"/>
    </source>
</evidence>
<name>A0A846QKI6_9BACT</name>
<dbReference type="SUPFAM" id="SSF56935">
    <property type="entry name" value="Porins"/>
    <property type="match status" value="1"/>
</dbReference>
<dbReference type="Gene3D" id="2.40.160.60">
    <property type="entry name" value="Outer membrane protein transport protein (OMPP1/FadL/TodX)"/>
    <property type="match status" value="1"/>
</dbReference>
<evidence type="ECO:0000313" key="10">
    <source>
        <dbReference type="Proteomes" id="UP000580856"/>
    </source>
</evidence>
<evidence type="ECO:0000313" key="9">
    <source>
        <dbReference type="EMBL" id="NJB68708.1"/>
    </source>
</evidence>
<reference evidence="9 10" key="1">
    <citation type="submission" date="2020-03" db="EMBL/GenBank/DDBJ databases">
        <title>Genomic Encyclopedia of Type Strains, Phase IV (KMG-IV): sequencing the most valuable type-strain genomes for metagenomic binning, comparative biology and taxonomic classification.</title>
        <authorList>
            <person name="Goeker M."/>
        </authorList>
    </citation>
    <scope>NUCLEOTIDE SEQUENCE [LARGE SCALE GENOMIC DNA]</scope>
    <source>
        <strain evidence="9 10">DSM 24233</strain>
    </source>
</reference>
<evidence type="ECO:0000256" key="3">
    <source>
        <dbReference type="ARBA" id="ARBA00022452"/>
    </source>
</evidence>
<dbReference type="AlphaFoldDB" id="A0A846QKI6"/>
<evidence type="ECO:0000256" key="7">
    <source>
        <dbReference type="ARBA" id="ARBA00023237"/>
    </source>
</evidence>
<dbReference type="GO" id="GO:0009279">
    <property type="term" value="C:cell outer membrane"/>
    <property type="evidence" value="ECO:0007669"/>
    <property type="project" value="UniProtKB-SubCell"/>
</dbReference>
<dbReference type="Proteomes" id="UP000580856">
    <property type="component" value="Unassembled WGS sequence"/>
</dbReference>
<keyword evidence="4" id="KW-0812">Transmembrane</keyword>
<dbReference type="InterPro" id="IPR005017">
    <property type="entry name" value="OMPP1/FadL/TodX"/>
</dbReference>
<gene>
    <name evidence="9" type="ORF">GGQ74_002381</name>
</gene>
<comment type="caution">
    <text evidence="9">The sequence shown here is derived from an EMBL/GenBank/DDBJ whole genome shotgun (WGS) entry which is preliminary data.</text>
</comment>
<keyword evidence="3" id="KW-1134">Transmembrane beta strand</keyword>
<evidence type="ECO:0000256" key="5">
    <source>
        <dbReference type="ARBA" id="ARBA00022729"/>
    </source>
</evidence>
<evidence type="ECO:0000256" key="6">
    <source>
        <dbReference type="ARBA" id="ARBA00023136"/>
    </source>
</evidence>
<evidence type="ECO:0000256" key="2">
    <source>
        <dbReference type="ARBA" id="ARBA00008163"/>
    </source>
</evidence>